<dbReference type="InParanoid" id="E3K118"/>
<accession>E3K118</accession>
<dbReference type="RefSeq" id="XP_003322412.2">
    <property type="nucleotide sequence ID" value="XM_003322364.2"/>
</dbReference>
<dbReference type="Proteomes" id="UP000008783">
    <property type="component" value="Unassembled WGS sequence"/>
</dbReference>
<protein>
    <submittedName>
        <fullName evidence="1">Uncharacterized protein</fullName>
    </submittedName>
</protein>
<gene>
    <name evidence="1" type="ORF">PGTG_03949</name>
</gene>
<keyword evidence="2" id="KW-1185">Reference proteome</keyword>
<organism evidence="1 2">
    <name type="scientific">Puccinia graminis f. sp. tritici (strain CRL 75-36-700-3 / race SCCL)</name>
    <name type="common">Black stem rust fungus</name>
    <dbReference type="NCBI Taxonomy" id="418459"/>
    <lineage>
        <taxon>Eukaryota</taxon>
        <taxon>Fungi</taxon>
        <taxon>Dikarya</taxon>
        <taxon>Basidiomycota</taxon>
        <taxon>Pucciniomycotina</taxon>
        <taxon>Pucciniomycetes</taxon>
        <taxon>Pucciniales</taxon>
        <taxon>Pucciniaceae</taxon>
        <taxon>Puccinia</taxon>
    </lineage>
</organism>
<dbReference type="OrthoDB" id="10289146at2759"/>
<dbReference type="GeneID" id="10541301"/>
<evidence type="ECO:0000313" key="2">
    <source>
        <dbReference type="Proteomes" id="UP000008783"/>
    </source>
</evidence>
<reference key="1">
    <citation type="submission" date="2007-01" db="EMBL/GenBank/DDBJ databases">
        <title>The Genome Sequence of Puccinia graminis f. sp. tritici Strain CRL 75-36-700-3.</title>
        <authorList>
            <consortium name="The Broad Institute Genome Sequencing Platform"/>
            <person name="Birren B."/>
            <person name="Lander E."/>
            <person name="Galagan J."/>
            <person name="Nusbaum C."/>
            <person name="Devon K."/>
            <person name="Cuomo C."/>
            <person name="Jaffe D."/>
            <person name="Butler J."/>
            <person name="Alvarez P."/>
            <person name="Gnerre S."/>
            <person name="Grabherr M."/>
            <person name="Mauceli E."/>
            <person name="Brockman W."/>
            <person name="Young S."/>
            <person name="LaButti K."/>
            <person name="Sykes S."/>
            <person name="DeCaprio D."/>
            <person name="Crawford M."/>
            <person name="Koehrsen M."/>
            <person name="Engels R."/>
            <person name="Montgomery P."/>
            <person name="Pearson M."/>
            <person name="Howarth C."/>
            <person name="Larson L."/>
            <person name="White J."/>
            <person name="Zeng Q."/>
            <person name="Kodira C."/>
            <person name="Yandava C."/>
            <person name="Alvarado L."/>
            <person name="O'Leary S."/>
            <person name="Szabo L."/>
            <person name="Dean R."/>
            <person name="Schein J."/>
        </authorList>
    </citation>
    <scope>NUCLEOTIDE SEQUENCE</scope>
    <source>
        <strain>CRL 75-36-700-3</strain>
    </source>
</reference>
<reference evidence="2" key="2">
    <citation type="journal article" date="2011" name="Proc. Natl. Acad. Sci. U.S.A.">
        <title>Obligate biotrophy features unraveled by the genomic analysis of rust fungi.</title>
        <authorList>
            <person name="Duplessis S."/>
            <person name="Cuomo C.A."/>
            <person name="Lin Y.-C."/>
            <person name="Aerts A."/>
            <person name="Tisserant E."/>
            <person name="Veneault-Fourrey C."/>
            <person name="Joly D.L."/>
            <person name="Hacquard S."/>
            <person name="Amselem J."/>
            <person name="Cantarel B.L."/>
            <person name="Chiu R."/>
            <person name="Coutinho P.M."/>
            <person name="Feau N."/>
            <person name="Field M."/>
            <person name="Frey P."/>
            <person name="Gelhaye E."/>
            <person name="Goldberg J."/>
            <person name="Grabherr M.G."/>
            <person name="Kodira C.D."/>
            <person name="Kohler A."/>
            <person name="Kuees U."/>
            <person name="Lindquist E.A."/>
            <person name="Lucas S.M."/>
            <person name="Mago R."/>
            <person name="Mauceli E."/>
            <person name="Morin E."/>
            <person name="Murat C."/>
            <person name="Pangilinan J.L."/>
            <person name="Park R."/>
            <person name="Pearson M."/>
            <person name="Quesneville H."/>
            <person name="Rouhier N."/>
            <person name="Sakthikumar S."/>
            <person name="Salamov A.A."/>
            <person name="Schmutz J."/>
            <person name="Selles B."/>
            <person name="Shapiro H."/>
            <person name="Tanguay P."/>
            <person name="Tuskan G.A."/>
            <person name="Henrissat B."/>
            <person name="Van de Peer Y."/>
            <person name="Rouze P."/>
            <person name="Ellis J.G."/>
            <person name="Dodds P.N."/>
            <person name="Schein J.E."/>
            <person name="Zhong S."/>
            <person name="Hamelin R.C."/>
            <person name="Grigoriev I.V."/>
            <person name="Szabo L.J."/>
            <person name="Martin F."/>
        </authorList>
    </citation>
    <scope>NUCLEOTIDE SEQUENCE [LARGE SCALE GENOMIC DNA]</scope>
    <source>
        <strain evidence="2">CRL 75-36-700-3 / race SCCL</strain>
    </source>
</reference>
<dbReference type="EMBL" id="DS178269">
    <property type="protein sequence ID" value="EFP77993.2"/>
    <property type="molecule type" value="Genomic_DNA"/>
</dbReference>
<sequence>MLLINFFQAIYIGLALLPMVTILHSGQVALVDGRLREVICMPHFDSEDNKPDVSCWLDKNTKFICPKTSCRSTKYPAVKFGELLYQGCLNDVAQKYNRRVHPRNYHHYPKGDGKYEWGRNGFVSAFDSASQLWYNCLYDGKEDNKDTYSQSFCTDNLTAICELTKSSFFKTKNKACSDCKEASNPTN</sequence>
<evidence type="ECO:0000313" key="1">
    <source>
        <dbReference type="EMBL" id="EFP77993.2"/>
    </source>
</evidence>
<dbReference type="VEuPathDB" id="FungiDB:PGTG_03949"/>
<dbReference type="AlphaFoldDB" id="E3K118"/>
<proteinExistence type="predicted"/>
<dbReference type="KEGG" id="pgr:PGTG_03949"/>
<dbReference type="HOGENOM" id="CLU_121558_0_0_1"/>
<name>E3K118_PUCGT</name>